<name>A0AAW0C3D3_9AGAR</name>
<proteinExistence type="predicted"/>
<sequence length="177" mass="18824">MARPLSAEASFTKGNDCPSAQAVAYLLANSKPDEFVKRLHSAVVPGSPGGLTEEQTQALLGIIQDAGAGNVAEARRAVIEAQGNLTRHCVRCHCAYLEKDNWAGACRIAAATYSDGSTGIGPKDCLPQCPMGTIVVKVDHFPSRHTSQQQPLMLSCNESCSESCQALNFQAVPHWTV</sequence>
<dbReference type="EMBL" id="JAWWNJ010000023">
    <property type="protein sequence ID" value="KAK7033186.1"/>
    <property type="molecule type" value="Genomic_DNA"/>
</dbReference>
<evidence type="ECO:0000313" key="1">
    <source>
        <dbReference type="EMBL" id="KAK7033186.1"/>
    </source>
</evidence>
<reference evidence="1 2" key="1">
    <citation type="journal article" date="2024" name="J Genomics">
        <title>Draft genome sequencing and assembly of Favolaschia claudopus CIRM-BRFM 2984 isolated from oak limbs.</title>
        <authorList>
            <person name="Navarro D."/>
            <person name="Drula E."/>
            <person name="Chaduli D."/>
            <person name="Cazenave R."/>
            <person name="Ahrendt S."/>
            <person name="Wang J."/>
            <person name="Lipzen A."/>
            <person name="Daum C."/>
            <person name="Barry K."/>
            <person name="Grigoriev I.V."/>
            <person name="Favel A."/>
            <person name="Rosso M.N."/>
            <person name="Martin F."/>
        </authorList>
    </citation>
    <scope>NUCLEOTIDE SEQUENCE [LARGE SCALE GENOMIC DNA]</scope>
    <source>
        <strain evidence="1 2">CIRM-BRFM 2984</strain>
    </source>
</reference>
<organism evidence="1 2">
    <name type="scientific">Favolaschia claudopus</name>
    <dbReference type="NCBI Taxonomy" id="2862362"/>
    <lineage>
        <taxon>Eukaryota</taxon>
        <taxon>Fungi</taxon>
        <taxon>Dikarya</taxon>
        <taxon>Basidiomycota</taxon>
        <taxon>Agaricomycotina</taxon>
        <taxon>Agaricomycetes</taxon>
        <taxon>Agaricomycetidae</taxon>
        <taxon>Agaricales</taxon>
        <taxon>Marasmiineae</taxon>
        <taxon>Mycenaceae</taxon>
        <taxon>Favolaschia</taxon>
    </lineage>
</organism>
<evidence type="ECO:0000313" key="2">
    <source>
        <dbReference type="Proteomes" id="UP001362999"/>
    </source>
</evidence>
<dbReference type="AlphaFoldDB" id="A0AAW0C3D3"/>
<accession>A0AAW0C3D3</accession>
<dbReference type="Proteomes" id="UP001362999">
    <property type="component" value="Unassembled WGS sequence"/>
</dbReference>
<protein>
    <submittedName>
        <fullName evidence="1">Uncharacterized protein</fullName>
    </submittedName>
</protein>
<comment type="caution">
    <text evidence="1">The sequence shown here is derived from an EMBL/GenBank/DDBJ whole genome shotgun (WGS) entry which is preliminary data.</text>
</comment>
<gene>
    <name evidence="1" type="ORF">R3P38DRAFT_2921240</name>
</gene>
<keyword evidence="2" id="KW-1185">Reference proteome</keyword>